<keyword evidence="6" id="KW-1185">Reference proteome</keyword>
<feature type="domain" description="SANT" evidence="3">
    <location>
        <begin position="1197"/>
        <end position="1248"/>
    </location>
</feature>
<feature type="compositionally biased region" description="Basic and acidic residues" evidence="1">
    <location>
        <begin position="1134"/>
        <end position="1148"/>
    </location>
</feature>
<reference evidence="5" key="1">
    <citation type="submission" date="2021-06" db="EMBL/GenBank/DDBJ databases">
        <authorList>
            <person name="Kallberg Y."/>
            <person name="Tangrot J."/>
            <person name="Rosling A."/>
        </authorList>
    </citation>
    <scope>NUCLEOTIDE SEQUENCE</scope>
    <source>
        <strain evidence="5">IA702</strain>
    </source>
</reference>
<dbReference type="GO" id="GO:0034967">
    <property type="term" value="C:Set3 complex"/>
    <property type="evidence" value="ECO:0007669"/>
    <property type="project" value="TreeGrafter"/>
</dbReference>
<name>A0A9N9CUI2_9GLOM</name>
<feature type="domain" description="HTH myb-type" evidence="4">
    <location>
        <begin position="1202"/>
        <end position="1248"/>
    </location>
</feature>
<dbReference type="SMART" id="SM00717">
    <property type="entry name" value="SANT"/>
    <property type="match status" value="3"/>
</dbReference>
<feature type="compositionally biased region" description="Basic and acidic residues" evidence="1">
    <location>
        <begin position="628"/>
        <end position="645"/>
    </location>
</feature>
<dbReference type="GO" id="GO:0006357">
    <property type="term" value="P:regulation of transcription by RNA polymerase II"/>
    <property type="evidence" value="ECO:0007669"/>
    <property type="project" value="TreeGrafter"/>
</dbReference>
<feature type="region of interest" description="Disordered" evidence="1">
    <location>
        <begin position="277"/>
        <end position="345"/>
    </location>
</feature>
<evidence type="ECO:0000259" key="3">
    <source>
        <dbReference type="PROSITE" id="PS51293"/>
    </source>
</evidence>
<feature type="compositionally biased region" description="Basic residues" evidence="1">
    <location>
        <begin position="987"/>
        <end position="999"/>
    </location>
</feature>
<feature type="compositionally biased region" description="Basic residues" evidence="1">
    <location>
        <begin position="1121"/>
        <end position="1133"/>
    </location>
</feature>
<dbReference type="PROSITE" id="PS50090">
    <property type="entry name" value="MYB_LIKE"/>
    <property type="match status" value="1"/>
</dbReference>
<feature type="domain" description="Myb-like" evidence="2">
    <location>
        <begin position="1202"/>
        <end position="1244"/>
    </location>
</feature>
<feature type="region of interest" description="Disordered" evidence="1">
    <location>
        <begin position="1"/>
        <end position="27"/>
    </location>
</feature>
<feature type="domain" description="SANT" evidence="3">
    <location>
        <begin position="926"/>
        <end position="977"/>
    </location>
</feature>
<dbReference type="PANTHER" id="PTHR13992:SF39">
    <property type="entry name" value="SMRTER, ISOFORM G"/>
    <property type="match status" value="1"/>
</dbReference>
<evidence type="ECO:0000256" key="1">
    <source>
        <dbReference type="SAM" id="MobiDB-lite"/>
    </source>
</evidence>
<feature type="compositionally biased region" description="Basic and acidic residues" evidence="1">
    <location>
        <begin position="1179"/>
        <end position="1192"/>
    </location>
</feature>
<dbReference type="Gene3D" id="1.10.10.60">
    <property type="entry name" value="Homeodomain-like"/>
    <property type="match status" value="1"/>
</dbReference>
<feature type="compositionally biased region" description="Basic and acidic residues" evidence="1">
    <location>
        <begin position="1157"/>
        <end position="1166"/>
    </location>
</feature>
<dbReference type="Gene3D" id="1.20.58.1880">
    <property type="match status" value="1"/>
</dbReference>
<feature type="compositionally biased region" description="Polar residues" evidence="1">
    <location>
        <begin position="497"/>
        <end position="525"/>
    </location>
</feature>
<organism evidence="5 6">
    <name type="scientific">Paraglomus occultum</name>
    <dbReference type="NCBI Taxonomy" id="144539"/>
    <lineage>
        <taxon>Eukaryota</taxon>
        <taxon>Fungi</taxon>
        <taxon>Fungi incertae sedis</taxon>
        <taxon>Mucoromycota</taxon>
        <taxon>Glomeromycotina</taxon>
        <taxon>Glomeromycetes</taxon>
        <taxon>Paraglomerales</taxon>
        <taxon>Paraglomeraceae</taxon>
        <taxon>Paraglomus</taxon>
    </lineage>
</organism>
<dbReference type="InterPro" id="IPR051571">
    <property type="entry name" value="N-CoR_corepressor"/>
</dbReference>
<dbReference type="OrthoDB" id="10258692at2759"/>
<evidence type="ECO:0000259" key="2">
    <source>
        <dbReference type="PROSITE" id="PS50090"/>
    </source>
</evidence>
<dbReference type="InterPro" id="IPR017884">
    <property type="entry name" value="SANT_dom"/>
</dbReference>
<evidence type="ECO:0000313" key="5">
    <source>
        <dbReference type="EMBL" id="CAG8612587.1"/>
    </source>
</evidence>
<dbReference type="CDD" id="cd00167">
    <property type="entry name" value="SANT"/>
    <property type="match status" value="2"/>
</dbReference>
<dbReference type="InterPro" id="IPR017930">
    <property type="entry name" value="Myb_dom"/>
</dbReference>
<evidence type="ECO:0000313" key="6">
    <source>
        <dbReference type="Proteomes" id="UP000789572"/>
    </source>
</evidence>
<feature type="compositionally biased region" description="Basic and acidic residues" evidence="1">
    <location>
        <begin position="200"/>
        <end position="211"/>
    </location>
</feature>
<feature type="compositionally biased region" description="Basic and acidic residues" evidence="1">
    <location>
        <begin position="170"/>
        <end position="191"/>
    </location>
</feature>
<feature type="region of interest" description="Disordered" evidence="1">
    <location>
        <begin position="1114"/>
        <end position="1199"/>
    </location>
</feature>
<feature type="region of interest" description="Disordered" evidence="1">
    <location>
        <begin position="61"/>
        <end position="80"/>
    </location>
</feature>
<feature type="compositionally biased region" description="Basic and acidic residues" evidence="1">
    <location>
        <begin position="9"/>
        <end position="27"/>
    </location>
</feature>
<evidence type="ECO:0000259" key="4">
    <source>
        <dbReference type="PROSITE" id="PS51294"/>
    </source>
</evidence>
<dbReference type="Proteomes" id="UP000789572">
    <property type="component" value="Unassembled WGS sequence"/>
</dbReference>
<feature type="compositionally biased region" description="Acidic residues" evidence="1">
    <location>
        <begin position="616"/>
        <end position="625"/>
    </location>
</feature>
<comment type="caution">
    <text evidence="5">The sequence shown here is derived from an EMBL/GenBank/DDBJ whole genome shotgun (WGS) entry which is preliminary data.</text>
</comment>
<dbReference type="Pfam" id="PF00249">
    <property type="entry name" value="Myb_DNA-binding"/>
    <property type="match status" value="2"/>
</dbReference>
<feature type="compositionally biased region" description="Low complexity" evidence="1">
    <location>
        <begin position="310"/>
        <end position="320"/>
    </location>
</feature>
<dbReference type="PROSITE" id="PS51294">
    <property type="entry name" value="HTH_MYB"/>
    <property type="match status" value="1"/>
</dbReference>
<gene>
    <name evidence="5" type="ORF">POCULU_LOCUS8021</name>
</gene>
<feature type="compositionally biased region" description="Polar residues" evidence="1">
    <location>
        <begin position="583"/>
        <end position="598"/>
    </location>
</feature>
<feature type="compositionally biased region" description="Polar residues" evidence="1">
    <location>
        <begin position="323"/>
        <end position="336"/>
    </location>
</feature>
<feature type="region of interest" description="Disordered" evidence="1">
    <location>
        <begin position="984"/>
        <end position="1035"/>
    </location>
</feature>
<feature type="compositionally biased region" description="Low complexity" evidence="1">
    <location>
        <begin position="290"/>
        <end position="303"/>
    </location>
</feature>
<dbReference type="InterPro" id="IPR001005">
    <property type="entry name" value="SANT/Myb"/>
</dbReference>
<feature type="compositionally biased region" description="Polar residues" evidence="1">
    <location>
        <begin position="1169"/>
        <end position="1178"/>
    </location>
</feature>
<feature type="compositionally biased region" description="Basic and acidic residues" evidence="1">
    <location>
        <begin position="449"/>
        <end position="462"/>
    </location>
</feature>
<dbReference type="PROSITE" id="PS51293">
    <property type="entry name" value="SANT"/>
    <property type="match status" value="2"/>
</dbReference>
<sequence length="1447" mass="165146">MNESMESFANRRDREERYRPMLPRDREDRERAYFREDVQTLPLLQRNTNYPRVRQRSPVGYEDMDRVPQGGGMPFSDRRGLGSNMLRSIPDVGSADSGFQINEREPRTKYGERSMTRDMRFRIANNSQPMSSSSSDKLPPRGPGSNLNTHRDYIPMNNSNPYYRDYPSNRYHDNRDVRGRGSSHRDYRDPNNYRNIPSPLDRDAHDYRDRDYTRPRHMRDWDSKDNIYYRGNNLAPQYFDRNNDLGEYKHDILRDESGDSEKGSRYLSGATRHNHWRARDSLQVRKSRSWSDSSSNSESPGRSAYHQNRSTKTSSTRSVSPHAISSTGNSRSSSPQRPDMERTPSGHILKITLTSMSDKPNDELEYSKNRDDCEEVEITADGRESKTNEASIITVDDEDEIDHEVTLTKTNSEADNDFIEEQDPGGNDAVSTSGASCNDRGGWTGWRSPEQKDAGIDAKEEASDNMSEQPMDIESVASSSEKSQDMDLATDEEEQAGESSYSSKQRKNYSSNDVGQMNNQNSNSYFLGDVKSSAENKRLSIGKENDIGSDTSKAEISVSNKENKNLSENEAALLENIEEPDNKSSTVSDFNSKRNNAQLPAEQDSVFEKNAKTQEDGETNGEENIESVYKEEGVGTQGEKKGHSVDDLTTLSEAIGNLDLQIRKEEAFLQVLLHEMDVEQYERQIEEHHDTDFVPKTSGHESSSLHTLSDEADNTQYDLSDAGSVEDHVYSFQRQISPINRPSRKIEPLHIRIYEQNQALLRQNGAQNGSESYRIFKRSEEYPFFFNNIRKHEKLREAMIMTLREKKETVTDKEMTLKLQYKALYEAWKRKVDKMNEKKIENDQTAPVSTLRGNRRGDTVRSDAEMFEIIKRIESAESRNPELRAQRTLATIPPMILDANEYNKQNVDDKCILVTDPYTFYGIGVEAEGIWKPEEIDAFKQAYSEFPKKFSRIADAIGTKTAAQCILFYYRNKKKVDFKSLINGRNGRSRRRGAGRRKAANLGPTIELTTRKRPKTQTLEDTGSGEKTVYENGLLKRKEREGKGLKGLQETAEDARYLLTVTIKKYGDDFRTVAMTTGQSEEACREFYYNEYLKQDINESNNNEAAIDEVIIEEETSAPSRKPKTTRRRRIKGSKTDEISDKDKEKTRGSKRKSVRTRKDQAKDEMQVDVSSVASSNNEGRRASGKGDDKLPPKRVQHSSYWSTAEREMFRAYLRKFGCTWERIADALKTKTAQQVKNYYKKEYENNRLVAEGERIEDRNDFSRLKENGVISNEKLPRDVWSLDTSGQISQSADGKQSYEYRWSHGKYNGPSMDHRQSIQPDIRRSSVSGSSVINVLASPPQAKRRIADLLNPSEETSESDIGWFSVSAEELTNNKRLKPHTTVDLTVDDNSATTRRNISINSVCWTVSSKPQPEITYPENIADAIATSSNASSYATDTSHYPSASI</sequence>
<dbReference type="InterPro" id="IPR009057">
    <property type="entry name" value="Homeodomain-like_sf"/>
</dbReference>
<dbReference type="EMBL" id="CAJVPJ010002086">
    <property type="protein sequence ID" value="CAG8612587.1"/>
    <property type="molecule type" value="Genomic_DNA"/>
</dbReference>
<feature type="region of interest" description="Disordered" evidence="1">
    <location>
        <begin position="690"/>
        <end position="712"/>
    </location>
</feature>
<dbReference type="SUPFAM" id="SSF46689">
    <property type="entry name" value="Homeodomain-like"/>
    <property type="match status" value="2"/>
</dbReference>
<feature type="region of interest" description="Disordered" evidence="1">
    <location>
        <begin position="416"/>
        <end position="527"/>
    </location>
</feature>
<feature type="region of interest" description="Disordered" evidence="1">
    <location>
        <begin position="541"/>
        <end position="645"/>
    </location>
</feature>
<feature type="compositionally biased region" description="Basic and acidic residues" evidence="1">
    <location>
        <begin position="606"/>
        <end position="615"/>
    </location>
</feature>
<feature type="region of interest" description="Disordered" evidence="1">
    <location>
        <begin position="125"/>
        <end position="211"/>
    </location>
</feature>
<accession>A0A9N9CUI2</accession>
<proteinExistence type="predicted"/>
<dbReference type="PANTHER" id="PTHR13992">
    <property type="entry name" value="NUCLEAR RECEPTOR CO-REPRESSOR RELATED NCOR"/>
    <property type="match status" value="1"/>
</dbReference>
<protein>
    <submittedName>
        <fullName evidence="5">5383_t:CDS:1</fullName>
    </submittedName>
</protein>